<keyword evidence="1" id="KW-0812">Transmembrane</keyword>
<evidence type="ECO:0000313" key="3">
    <source>
        <dbReference type="Proteomes" id="UP001151071"/>
    </source>
</evidence>
<feature type="transmembrane region" description="Helical" evidence="1">
    <location>
        <begin position="21"/>
        <end position="40"/>
    </location>
</feature>
<sequence length="74" mass="7960">MLNEDRTCKKKGKWLVSQAEIFVGFALVVALLVSVIYTGFASSIQEHLNDRAVPPAKPGDLFIIPKGGETLGSS</sequence>
<keyword evidence="3" id="KW-1185">Reference proteome</keyword>
<keyword evidence="1" id="KW-1133">Transmembrane helix</keyword>
<keyword evidence="1" id="KW-0472">Membrane</keyword>
<evidence type="ECO:0000313" key="2">
    <source>
        <dbReference type="EMBL" id="MDA5108412.1"/>
    </source>
</evidence>
<organism evidence="2 3">
    <name type="scientific">Brevibacillus thermoruber</name>
    <dbReference type="NCBI Taxonomy" id="33942"/>
    <lineage>
        <taxon>Bacteria</taxon>
        <taxon>Bacillati</taxon>
        <taxon>Bacillota</taxon>
        <taxon>Bacilli</taxon>
        <taxon>Bacillales</taxon>
        <taxon>Paenibacillaceae</taxon>
        <taxon>Brevibacillus</taxon>
    </lineage>
</organism>
<comment type="caution">
    <text evidence="2">The sequence shown here is derived from an EMBL/GenBank/DDBJ whole genome shotgun (WGS) entry which is preliminary data.</text>
</comment>
<reference evidence="2" key="1">
    <citation type="submission" date="2022-12" db="EMBL/GenBank/DDBJ databases">
        <title>Draft genome sequence of the thermophilic strain Brevibacillus thermoruber HT42, isolated from Los Humeros, Puebla, Mexico, with biotechnological potential.</title>
        <authorList>
            <person name="Lara Sanchez J."/>
            <person name="Solis Palacios R."/>
            <person name="Bustos Baena A.S."/>
            <person name="Ruz Baez A.E."/>
            <person name="Espinosa Luna G."/>
            <person name="Oliart Ros R.M."/>
        </authorList>
    </citation>
    <scope>NUCLEOTIDE SEQUENCE</scope>
    <source>
        <strain evidence="2">HT42</strain>
    </source>
</reference>
<accession>A0A9X3TPI3</accession>
<dbReference type="AlphaFoldDB" id="A0A9X3TPI3"/>
<name>A0A9X3TPI3_9BACL</name>
<proteinExistence type="predicted"/>
<gene>
    <name evidence="2" type="ORF">O3V59_08565</name>
</gene>
<dbReference type="RefSeq" id="WP_271139921.1">
    <property type="nucleotide sequence ID" value="NZ_JAPYYP010000008.1"/>
</dbReference>
<dbReference type="EMBL" id="JAPYYP010000008">
    <property type="protein sequence ID" value="MDA5108412.1"/>
    <property type="molecule type" value="Genomic_DNA"/>
</dbReference>
<protein>
    <submittedName>
        <fullName evidence="2">Uncharacterized protein</fullName>
    </submittedName>
</protein>
<evidence type="ECO:0000256" key="1">
    <source>
        <dbReference type="SAM" id="Phobius"/>
    </source>
</evidence>
<dbReference type="Proteomes" id="UP001151071">
    <property type="component" value="Unassembled WGS sequence"/>
</dbReference>